<evidence type="ECO:0000313" key="1">
    <source>
        <dbReference type="EMBL" id="KAJ7740155.1"/>
    </source>
</evidence>
<keyword evidence="2" id="KW-1185">Reference proteome</keyword>
<comment type="caution">
    <text evidence="1">The sequence shown here is derived from an EMBL/GenBank/DDBJ whole genome shotgun (WGS) entry which is preliminary data.</text>
</comment>
<accession>A0AAD7ICR3</accession>
<dbReference type="Proteomes" id="UP001215598">
    <property type="component" value="Unassembled WGS sequence"/>
</dbReference>
<name>A0AAD7ICR3_9AGAR</name>
<reference evidence="1" key="1">
    <citation type="submission" date="2023-03" db="EMBL/GenBank/DDBJ databases">
        <title>Massive genome expansion in bonnet fungi (Mycena s.s.) driven by repeated elements and novel gene families across ecological guilds.</title>
        <authorList>
            <consortium name="Lawrence Berkeley National Laboratory"/>
            <person name="Harder C.B."/>
            <person name="Miyauchi S."/>
            <person name="Viragh M."/>
            <person name="Kuo A."/>
            <person name="Thoen E."/>
            <person name="Andreopoulos B."/>
            <person name="Lu D."/>
            <person name="Skrede I."/>
            <person name="Drula E."/>
            <person name="Henrissat B."/>
            <person name="Morin E."/>
            <person name="Kohler A."/>
            <person name="Barry K."/>
            <person name="LaButti K."/>
            <person name="Morin E."/>
            <person name="Salamov A."/>
            <person name="Lipzen A."/>
            <person name="Mereny Z."/>
            <person name="Hegedus B."/>
            <person name="Baldrian P."/>
            <person name="Stursova M."/>
            <person name="Weitz H."/>
            <person name="Taylor A."/>
            <person name="Grigoriev I.V."/>
            <person name="Nagy L.G."/>
            <person name="Martin F."/>
            <person name="Kauserud H."/>
        </authorList>
    </citation>
    <scope>NUCLEOTIDE SEQUENCE</scope>
    <source>
        <strain evidence="1">CBHHK182m</strain>
    </source>
</reference>
<gene>
    <name evidence="1" type="ORF">B0H16DRAFT_1465035</name>
</gene>
<evidence type="ECO:0000313" key="2">
    <source>
        <dbReference type="Proteomes" id="UP001215598"/>
    </source>
</evidence>
<organism evidence="1 2">
    <name type="scientific">Mycena metata</name>
    <dbReference type="NCBI Taxonomy" id="1033252"/>
    <lineage>
        <taxon>Eukaryota</taxon>
        <taxon>Fungi</taxon>
        <taxon>Dikarya</taxon>
        <taxon>Basidiomycota</taxon>
        <taxon>Agaricomycotina</taxon>
        <taxon>Agaricomycetes</taxon>
        <taxon>Agaricomycetidae</taxon>
        <taxon>Agaricales</taxon>
        <taxon>Marasmiineae</taxon>
        <taxon>Mycenaceae</taxon>
        <taxon>Mycena</taxon>
    </lineage>
</organism>
<dbReference type="EMBL" id="JARKIB010000104">
    <property type="protein sequence ID" value="KAJ7740155.1"/>
    <property type="molecule type" value="Genomic_DNA"/>
</dbReference>
<proteinExistence type="predicted"/>
<sequence>MVIVPKDNRMGATIIVPGRTAHQTTNVVLGRLEQAESTSEARETNPVSGWFLGACSTSGSIMEVLCSKKIGRVDLNTSTTTPPDSYGSPVALEIVEVPRVFGVWRCFDGSLEGSLEESLEESLGWKREVLNVCLRVLGNESNREPGCRLRWPSTWRLECCGRIGEGGRVIEIEVAYPGTAARSMSRVVGERDKGININITRFNTSSGAGAARLPTCRIASFQLCCRGQIV</sequence>
<dbReference type="AlphaFoldDB" id="A0AAD7ICR3"/>
<protein>
    <submittedName>
        <fullName evidence="1">Uncharacterized protein</fullName>
    </submittedName>
</protein>